<accession>A0AAQ3U828</accession>
<evidence type="ECO:0000256" key="1">
    <source>
        <dbReference type="ARBA" id="ARBA00004123"/>
    </source>
</evidence>
<dbReference type="PROSITE" id="PS50811">
    <property type="entry name" value="WRKY"/>
    <property type="match status" value="1"/>
</dbReference>
<dbReference type="GO" id="GO:0043565">
    <property type="term" value="F:sequence-specific DNA binding"/>
    <property type="evidence" value="ECO:0007669"/>
    <property type="project" value="InterPro"/>
</dbReference>
<evidence type="ECO:0000313" key="8">
    <source>
        <dbReference type="Proteomes" id="UP001341281"/>
    </source>
</evidence>
<keyword evidence="4" id="KW-0804">Transcription</keyword>
<dbReference type="PANTHER" id="PTHR31221">
    <property type="entry name" value="WRKY TRANSCRIPTION FACTOR PROTEIN 1-RELATED"/>
    <property type="match status" value="1"/>
</dbReference>
<dbReference type="Pfam" id="PF03106">
    <property type="entry name" value="WRKY"/>
    <property type="match status" value="1"/>
</dbReference>
<comment type="subcellular location">
    <subcellularLocation>
        <location evidence="1">Nucleus</location>
    </subcellularLocation>
</comment>
<keyword evidence="2" id="KW-0805">Transcription regulation</keyword>
<dbReference type="InterPro" id="IPR003657">
    <property type="entry name" value="WRKY_dom"/>
</dbReference>
<feature type="domain" description="WRKY" evidence="6">
    <location>
        <begin position="155"/>
        <end position="217"/>
    </location>
</feature>
<keyword evidence="8" id="KW-1185">Reference proteome</keyword>
<dbReference type="SMART" id="SM00774">
    <property type="entry name" value="WRKY"/>
    <property type="match status" value="1"/>
</dbReference>
<gene>
    <name evidence="7" type="ORF">U9M48_033353</name>
</gene>
<evidence type="ECO:0000256" key="4">
    <source>
        <dbReference type="ARBA" id="ARBA00023163"/>
    </source>
</evidence>
<dbReference type="AlphaFoldDB" id="A0AAQ3U828"/>
<dbReference type="FunFam" id="2.20.25.80:FF:000003">
    <property type="entry name" value="WRKY transcription factor 57"/>
    <property type="match status" value="1"/>
</dbReference>
<dbReference type="PANTHER" id="PTHR31221:SF137">
    <property type="entry name" value="WRKY TRANSCRIPTION FACTOR 12-RELATED"/>
    <property type="match status" value="1"/>
</dbReference>
<name>A0AAQ3U828_PASNO</name>
<dbReference type="GO" id="GO:0003700">
    <property type="term" value="F:DNA-binding transcription factor activity"/>
    <property type="evidence" value="ECO:0007669"/>
    <property type="project" value="InterPro"/>
</dbReference>
<evidence type="ECO:0000256" key="3">
    <source>
        <dbReference type="ARBA" id="ARBA00023125"/>
    </source>
</evidence>
<dbReference type="InterPro" id="IPR036576">
    <property type="entry name" value="WRKY_dom_sf"/>
</dbReference>
<proteinExistence type="predicted"/>
<dbReference type="GO" id="GO:0005634">
    <property type="term" value="C:nucleus"/>
    <property type="evidence" value="ECO:0007669"/>
    <property type="project" value="UniProtKB-SubCell"/>
</dbReference>
<evidence type="ECO:0000259" key="6">
    <source>
        <dbReference type="PROSITE" id="PS50811"/>
    </source>
</evidence>
<dbReference type="Gene3D" id="2.20.25.80">
    <property type="entry name" value="WRKY domain"/>
    <property type="match status" value="1"/>
</dbReference>
<dbReference type="SUPFAM" id="SSF118290">
    <property type="entry name" value="WRKY DNA-binding domain"/>
    <property type="match status" value="1"/>
</dbReference>
<keyword evidence="3" id="KW-0238">DNA-binding</keyword>
<evidence type="ECO:0000313" key="7">
    <source>
        <dbReference type="EMBL" id="WVZ86599.1"/>
    </source>
</evidence>
<dbReference type="EMBL" id="CP144751">
    <property type="protein sequence ID" value="WVZ86599.1"/>
    <property type="molecule type" value="Genomic_DNA"/>
</dbReference>
<dbReference type="InterPro" id="IPR044810">
    <property type="entry name" value="WRKY_plant"/>
</dbReference>
<protein>
    <recommendedName>
        <fullName evidence="6">WRKY domain-containing protein</fullName>
    </recommendedName>
</protein>
<keyword evidence="5" id="KW-0539">Nucleus</keyword>
<sequence>MEGSSQLETCLPSLYALISPCAPPHPLLAPLPNQHRLLQMPLMQEEAADHGVLLPSDHHGGLYPLLLPGIPFCPSAAAAAAACEKPTGGFAFGALEGAGEAGTSAAKAGGEIAATTTTCQGPSSWWKGPAAAGEKGRMKVRRKMREPRFCFQTRSDVDVLDDGYKWRKYGQKVVKNSLHPRSYYRCTHSNCRVKKRVERLSEDCRMVITTYEGRHTHSPCSDDADGGDHTGSCALTSL</sequence>
<reference evidence="7 8" key="1">
    <citation type="submission" date="2024-02" db="EMBL/GenBank/DDBJ databases">
        <title>High-quality chromosome-scale genome assembly of Pensacola bahiagrass (Paspalum notatum Flugge var. saurae).</title>
        <authorList>
            <person name="Vega J.M."/>
            <person name="Podio M."/>
            <person name="Orjuela J."/>
            <person name="Siena L.A."/>
            <person name="Pessino S.C."/>
            <person name="Combes M.C."/>
            <person name="Mariac C."/>
            <person name="Albertini E."/>
            <person name="Pupilli F."/>
            <person name="Ortiz J.P.A."/>
            <person name="Leblanc O."/>
        </authorList>
    </citation>
    <scope>NUCLEOTIDE SEQUENCE [LARGE SCALE GENOMIC DNA]</scope>
    <source>
        <strain evidence="7">R1</strain>
        <tissue evidence="7">Leaf</tissue>
    </source>
</reference>
<dbReference type="Proteomes" id="UP001341281">
    <property type="component" value="Chromosome 07"/>
</dbReference>
<organism evidence="7 8">
    <name type="scientific">Paspalum notatum var. saurae</name>
    <dbReference type="NCBI Taxonomy" id="547442"/>
    <lineage>
        <taxon>Eukaryota</taxon>
        <taxon>Viridiplantae</taxon>
        <taxon>Streptophyta</taxon>
        <taxon>Embryophyta</taxon>
        <taxon>Tracheophyta</taxon>
        <taxon>Spermatophyta</taxon>
        <taxon>Magnoliopsida</taxon>
        <taxon>Liliopsida</taxon>
        <taxon>Poales</taxon>
        <taxon>Poaceae</taxon>
        <taxon>PACMAD clade</taxon>
        <taxon>Panicoideae</taxon>
        <taxon>Andropogonodae</taxon>
        <taxon>Paspaleae</taxon>
        <taxon>Paspalinae</taxon>
        <taxon>Paspalum</taxon>
    </lineage>
</organism>
<evidence type="ECO:0000256" key="2">
    <source>
        <dbReference type="ARBA" id="ARBA00023015"/>
    </source>
</evidence>
<evidence type="ECO:0000256" key="5">
    <source>
        <dbReference type="ARBA" id="ARBA00023242"/>
    </source>
</evidence>